<dbReference type="InterPro" id="IPR027385">
    <property type="entry name" value="Beta-barrel_OMP"/>
</dbReference>
<organism evidence="4 5">
    <name type="scientific">Edaphosphingomonas laterariae</name>
    <dbReference type="NCBI Taxonomy" id="861865"/>
    <lineage>
        <taxon>Bacteria</taxon>
        <taxon>Pseudomonadati</taxon>
        <taxon>Pseudomonadota</taxon>
        <taxon>Alphaproteobacteria</taxon>
        <taxon>Sphingomonadales</taxon>
        <taxon>Rhizorhabdaceae</taxon>
        <taxon>Edaphosphingomonas</taxon>
    </lineage>
</organism>
<dbReference type="Proteomes" id="UP000198281">
    <property type="component" value="Unassembled WGS sequence"/>
</dbReference>
<accession>A0A239JFK4</accession>
<evidence type="ECO:0000259" key="3">
    <source>
        <dbReference type="Pfam" id="PF13505"/>
    </source>
</evidence>
<evidence type="ECO:0000313" key="5">
    <source>
        <dbReference type="Proteomes" id="UP000198281"/>
    </source>
</evidence>
<evidence type="ECO:0000256" key="2">
    <source>
        <dbReference type="SAM" id="SignalP"/>
    </source>
</evidence>
<feature type="signal peptide" evidence="2">
    <location>
        <begin position="1"/>
        <end position="25"/>
    </location>
</feature>
<dbReference type="Pfam" id="PF13505">
    <property type="entry name" value="OMP_b-brl"/>
    <property type="match status" value="1"/>
</dbReference>
<dbReference type="Gene3D" id="2.40.160.60">
    <property type="entry name" value="Outer membrane protein transport protein (OMPP1/FadL/TodX)"/>
    <property type="match status" value="1"/>
</dbReference>
<dbReference type="EMBL" id="FZOS01000034">
    <property type="protein sequence ID" value="SNT04382.1"/>
    <property type="molecule type" value="Genomic_DNA"/>
</dbReference>
<dbReference type="AlphaFoldDB" id="A0A239JFK4"/>
<evidence type="ECO:0000256" key="1">
    <source>
        <dbReference type="ARBA" id="ARBA00022729"/>
    </source>
</evidence>
<dbReference type="OrthoDB" id="657710at2"/>
<dbReference type="SUPFAM" id="SSF56925">
    <property type="entry name" value="OMPA-like"/>
    <property type="match status" value="1"/>
</dbReference>
<feature type="domain" description="Outer membrane protein beta-barrel" evidence="3">
    <location>
        <begin position="19"/>
        <end position="264"/>
    </location>
</feature>
<protein>
    <submittedName>
        <fullName evidence="4">Outer membrane protein beta-barrel domain-containing protein</fullName>
    </submittedName>
</protein>
<evidence type="ECO:0000313" key="4">
    <source>
        <dbReference type="EMBL" id="SNT04382.1"/>
    </source>
</evidence>
<dbReference type="InterPro" id="IPR011250">
    <property type="entry name" value="OMP/PagP_B-barrel"/>
</dbReference>
<dbReference type="RefSeq" id="WP_089220978.1">
    <property type="nucleotide sequence ID" value="NZ_FZOS01000034.1"/>
</dbReference>
<proteinExistence type="predicted"/>
<keyword evidence="1 2" id="KW-0732">Signal</keyword>
<keyword evidence="5" id="KW-1185">Reference proteome</keyword>
<name>A0A239JFK4_9SPHN</name>
<sequence>MRGSCQWTAATAILISGWIASPAAAQALQDKYWIEAAAYWPRVDTNVRVASTGSQDIGTDIDLESDLDLDKNEVLPSVFVGARLGGNFSVSAEYYALTRKGERAIERDITFRDVVYPVGASIATKFDTDVYRLTLGYAFVRNDNFELGASLGLHATKFKIELRGEGNVGGVGGATQVRGEDVLAPLPTIGLFTAFEVTPGVTLNARVDYLSLSIGDYDGRLLNAQAGAAYRFTDNVGIGVMYRYVDYRVDVEKDRWTGRLAYKFKGPSVFLQLGF</sequence>
<gene>
    <name evidence="4" type="ORF">SAMN06295912_1344</name>
</gene>
<feature type="chain" id="PRO_5012512015" evidence="2">
    <location>
        <begin position="26"/>
        <end position="275"/>
    </location>
</feature>
<reference evidence="5" key="1">
    <citation type="submission" date="2017-06" db="EMBL/GenBank/DDBJ databases">
        <authorList>
            <person name="Varghese N."/>
            <person name="Submissions S."/>
        </authorList>
    </citation>
    <scope>NUCLEOTIDE SEQUENCE [LARGE SCALE GENOMIC DNA]</scope>
    <source>
        <strain evidence="5">LNB2</strain>
    </source>
</reference>